<proteinExistence type="predicted"/>
<evidence type="ECO:0000313" key="2">
    <source>
        <dbReference type="Proteomes" id="UP000291422"/>
    </source>
</evidence>
<evidence type="ECO:0008006" key="3">
    <source>
        <dbReference type="Google" id="ProtNLM"/>
    </source>
</evidence>
<protein>
    <recommendedName>
        <fullName evidence="3">NAD(P)-binding protein</fullName>
    </recommendedName>
</protein>
<dbReference type="GO" id="GO:0016616">
    <property type="term" value="F:oxidoreductase activity, acting on the CH-OH group of donors, NAD or NADP as acceptor"/>
    <property type="evidence" value="ECO:0007669"/>
    <property type="project" value="TreeGrafter"/>
</dbReference>
<dbReference type="AlphaFoldDB" id="A0A4Q4NTZ4"/>
<dbReference type="InterPro" id="IPR036291">
    <property type="entry name" value="NAD(P)-bd_dom_sf"/>
</dbReference>
<name>A0A4Q4NTZ4_ALTAL</name>
<sequence>MPSYLVTGASRGIGLAFLDHISSNPDNVVIGLVRNVKDTEAKIASWRRSNVHLVQGDLTNYESLKSAVDATSKITNGSLDYLIASAGLVSGEFDEFSVLGKDPAKMEASLNQLFSVNVVGNIHLFNLFMPLVLKGNVKKVVTISSGMGDTELVRKYNISEDGPYAISKAAVNMAVAKFSAEYAKDGVLFLSISPGVVGTDVYADLSEDDQRKLGIMSQKFMDYSPDFKGAITPEESVKAVLSVVESSSVANGDGGAFLSHLGKGEKWI</sequence>
<dbReference type="PANTHER" id="PTHR45458:SF3">
    <property type="entry name" value="CHAIN DEHYDROGENASE (ATSC), PUTATIVE-RELATED"/>
    <property type="match status" value="1"/>
</dbReference>
<accession>A0A4Q4NTZ4</accession>
<dbReference type="VEuPathDB" id="FungiDB:CC77DRAFT_971427"/>
<gene>
    <name evidence="1" type="ORF">AA0117_g1737</name>
</gene>
<dbReference type="InterPro" id="IPR002347">
    <property type="entry name" value="SDR_fam"/>
</dbReference>
<organism evidence="1 2">
    <name type="scientific">Alternaria alternata</name>
    <name type="common">Alternaria rot fungus</name>
    <name type="synonym">Torula alternata</name>
    <dbReference type="NCBI Taxonomy" id="5599"/>
    <lineage>
        <taxon>Eukaryota</taxon>
        <taxon>Fungi</taxon>
        <taxon>Dikarya</taxon>
        <taxon>Ascomycota</taxon>
        <taxon>Pezizomycotina</taxon>
        <taxon>Dothideomycetes</taxon>
        <taxon>Pleosporomycetidae</taxon>
        <taxon>Pleosporales</taxon>
        <taxon>Pleosporineae</taxon>
        <taxon>Pleosporaceae</taxon>
        <taxon>Alternaria</taxon>
        <taxon>Alternaria sect. Alternaria</taxon>
        <taxon>Alternaria alternata complex</taxon>
    </lineage>
</organism>
<dbReference type="PRINTS" id="PR00081">
    <property type="entry name" value="GDHRDH"/>
</dbReference>
<dbReference type="SUPFAM" id="SSF51735">
    <property type="entry name" value="NAD(P)-binding Rossmann-fold domains"/>
    <property type="match status" value="1"/>
</dbReference>
<evidence type="ECO:0000313" key="1">
    <source>
        <dbReference type="EMBL" id="RYN83283.1"/>
    </source>
</evidence>
<dbReference type="Proteomes" id="UP000291422">
    <property type="component" value="Unassembled WGS sequence"/>
</dbReference>
<dbReference type="InterPro" id="IPR052184">
    <property type="entry name" value="SDR_enzymes"/>
</dbReference>
<dbReference type="Gene3D" id="3.40.50.720">
    <property type="entry name" value="NAD(P)-binding Rossmann-like Domain"/>
    <property type="match status" value="1"/>
</dbReference>
<dbReference type="Pfam" id="PF00106">
    <property type="entry name" value="adh_short"/>
    <property type="match status" value="1"/>
</dbReference>
<reference evidence="2" key="1">
    <citation type="journal article" date="2019" name="bioRxiv">
        <title>Genomics, evolutionary history and diagnostics of the Alternaria alternata species group including apple and Asian pear pathotypes.</title>
        <authorList>
            <person name="Armitage A.D."/>
            <person name="Cockerton H.M."/>
            <person name="Sreenivasaprasad S."/>
            <person name="Woodhall J.W."/>
            <person name="Lane C.R."/>
            <person name="Harrison R.J."/>
            <person name="Clarkson J.P."/>
        </authorList>
    </citation>
    <scope>NUCLEOTIDE SEQUENCE [LARGE SCALE GENOMIC DNA]</scope>
    <source>
        <strain evidence="2">FERA 1177</strain>
    </source>
</reference>
<comment type="caution">
    <text evidence="1">The sequence shown here is derived from an EMBL/GenBank/DDBJ whole genome shotgun (WGS) entry which is preliminary data.</text>
</comment>
<dbReference type="PANTHER" id="PTHR45458">
    <property type="entry name" value="SHORT-CHAIN DEHYDROGENASE/REDUCTASE SDR"/>
    <property type="match status" value="1"/>
</dbReference>
<dbReference type="EMBL" id="PDXD01000001">
    <property type="protein sequence ID" value="RYN83283.1"/>
    <property type="molecule type" value="Genomic_DNA"/>
</dbReference>